<evidence type="ECO:0000256" key="1">
    <source>
        <dbReference type="ARBA" id="ARBA00022679"/>
    </source>
</evidence>
<proteinExistence type="predicted"/>
<protein>
    <submittedName>
        <fullName evidence="3">UDP-N-acetylglucosamine diphosphorylase/glucosamine-1-phosphate N-acetyltransferase</fullName>
    </submittedName>
</protein>
<dbReference type="OrthoDB" id="9784832at2"/>
<dbReference type="RefSeq" id="WP_103905255.1">
    <property type="nucleotide sequence ID" value="NZ_CP049246.1"/>
</dbReference>
<sequence>MSLTIVLSDNAHWRKRLFPFASSRPVGHLRVGILTLQEKWSKVFGCDVGYSTVPYLQAAYPFPEGDSQEYLYIRANVLPTEALLKELQNLKVGDVLLDANQWVAFKVSTPVENIDEMIPQLRPFRSSAEIANLNFLEDIFLQNRSQLLFDYNLLTQGRQSQPLSSSNTVYGGWIFVEEGAQVEGASLNSLEGPIYIGKNAVIEEGTFLRGYVSVCAGSRVKIGAKLYPNTTIGPGSTVAGEINNTVIWGNSAKGHEGYLGCSVLGEGCNIGAGSSNSNLKNNWSPVRLFDYEGLTFRETDVLKCGLFMGDYAMAAINSSFNTGTVIGVAAQVAMSKFIPKFVPDFTWNTDADSVVYDFDKFESMLDRRASASGMRPADHMIGVFWEIFEESAFLRTANQH</sequence>
<keyword evidence="2" id="KW-0012">Acyltransferase</keyword>
<reference evidence="4" key="1">
    <citation type="submission" date="2016-10" db="EMBL/GenBank/DDBJ databases">
        <authorList>
            <person name="Varghese N."/>
            <person name="Submissions S."/>
        </authorList>
    </citation>
    <scope>NUCLEOTIDE SEQUENCE [LARGE SCALE GENOMIC DNA]</scope>
    <source>
        <strain evidence="4">DSM 22361</strain>
    </source>
</reference>
<accession>A0A1H5UBK8</accession>
<dbReference type="EMBL" id="FNUT01000002">
    <property type="protein sequence ID" value="SEF72379.1"/>
    <property type="molecule type" value="Genomic_DNA"/>
</dbReference>
<dbReference type="InterPro" id="IPR011004">
    <property type="entry name" value="Trimer_LpxA-like_sf"/>
</dbReference>
<dbReference type="GO" id="GO:0016746">
    <property type="term" value="F:acyltransferase activity"/>
    <property type="evidence" value="ECO:0007669"/>
    <property type="project" value="UniProtKB-KW"/>
</dbReference>
<dbReference type="GO" id="GO:0016779">
    <property type="term" value="F:nucleotidyltransferase activity"/>
    <property type="evidence" value="ECO:0007669"/>
    <property type="project" value="UniProtKB-ARBA"/>
</dbReference>
<evidence type="ECO:0000256" key="2">
    <source>
        <dbReference type="ARBA" id="ARBA00023315"/>
    </source>
</evidence>
<keyword evidence="1 3" id="KW-0808">Transferase</keyword>
<dbReference type="PANTHER" id="PTHR43584:SF8">
    <property type="entry name" value="N-ACETYLMURAMATE ALPHA-1-PHOSPHATE URIDYLYLTRANSFERASE"/>
    <property type="match status" value="1"/>
</dbReference>
<dbReference type="InterPro" id="IPR023917">
    <property type="entry name" value="Bifunctiontional_GlmU_bac-type"/>
</dbReference>
<dbReference type="InterPro" id="IPR050065">
    <property type="entry name" value="GlmU-like"/>
</dbReference>
<dbReference type="Pfam" id="PF13562">
    <property type="entry name" value="NTP_transf_4"/>
    <property type="match status" value="1"/>
</dbReference>
<evidence type="ECO:0000313" key="4">
    <source>
        <dbReference type="Proteomes" id="UP000236731"/>
    </source>
</evidence>
<keyword evidence="4" id="KW-1185">Reference proteome</keyword>
<dbReference type="Proteomes" id="UP000236731">
    <property type="component" value="Unassembled WGS sequence"/>
</dbReference>
<evidence type="ECO:0000313" key="3">
    <source>
        <dbReference type="EMBL" id="SEF72379.1"/>
    </source>
</evidence>
<dbReference type="AlphaFoldDB" id="A0A1H5UBK8"/>
<dbReference type="PANTHER" id="PTHR43584">
    <property type="entry name" value="NUCLEOTIDYL TRANSFERASE"/>
    <property type="match status" value="1"/>
</dbReference>
<dbReference type="SUPFAM" id="SSF51161">
    <property type="entry name" value="Trimeric LpxA-like enzymes"/>
    <property type="match status" value="1"/>
</dbReference>
<name>A0A1H5UBK8_9SPHI</name>
<dbReference type="NCBIfam" id="TIGR03991">
    <property type="entry name" value="alt_bact_glmU"/>
    <property type="match status" value="1"/>
</dbReference>
<gene>
    <name evidence="3" type="ORF">SAMN05421877_102239</name>
</gene>
<organism evidence="3 4">
    <name type="scientific">Sphingobacterium lactis</name>
    <dbReference type="NCBI Taxonomy" id="797291"/>
    <lineage>
        <taxon>Bacteria</taxon>
        <taxon>Pseudomonadati</taxon>
        <taxon>Bacteroidota</taxon>
        <taxon>Sphingobacteriia</taxon>
        <taxon>Sphingobacteriales</taxon>
        <taxon>Sphingobacteriaceae</taxon>
        <taxon>Sphingobacterium</taxon>
    </lineage>
</organism>
<dbReference type="Gene3D" id="2.160.10.10">
    <property type="entry name" value="Hexapeptide repeat proteins"/>
    <property type="match status" value="1"/>
</dbReference>